<dbReference type="Pfam" id="PF02417">
    <property type="entry name" value="Chromate_transp"/>
    <property type="match status" value="2"/>
</dbReference>
<name>A0A975MMY0_9GAMM</name>
<keyword evidence="6 7" id="KW-0472">Membrane</keyword>
<dbReference type="InterPro" id="IPR014047">
    <property type="entry name" value="Chr_Tranpt_l_chain"/>
</dbReference>
<evidence type="ECO:0000256" key="1">
    <source>
        <dbReference type="ARBA" id="ARBA00004651"/>
    </source>
</evidence>
<organism evidence="8 9">
    <name type="scientific">Methylomonas paludis</name>
    <dbReference type="NCBI Taxonomy" id="1173101"/>
    <lineage>
        <taxon>Bacteria</taxon>
        <taxon>Pseudomonadati</taxon>
        <taxon>Pseudomonadota</taxon>
        <taxon>Gammaproteobacteria</taxon>
        <taxon>Methylococcales</taxon>
        <taxon>Methylococcaceae</taxon>
        <taxon>Methylomonas</taxon>
    </lineage>
</organism>
<feature type="transmembrane region" description="Helical" evidence="7">
    <location>
        <begin position="371"/>
        <end position="399"/>
    </location>
</feature>
<comment type="subcellular location">
    <subcellularLocation>
        <location evidence="1">Cell membrane</location>
        <topology evidence="1">Multi-pass membrane protein</topology>
    </subcellularLocation>
</comment>
<dbReference type="GO" id="GO:0005886">
    <property type="term" value="C:plasma membrane"/>
    <property type="evidence" value="ECO:0007669"/>
    <property type="project" value="UniProtKB-SubCell"/>
</dbReference>
<evidence type="ECO:0000256" key="5">
    <source>
        <dbReference type="ARBA" id="ARBA00022989"/>
    </source>
</evidence>
<feature type="transmembrane region" description="Helical" evidence="7">
    <location>
        <begin position="226"/>
        <end position="248"/>
    </location>
</feature>
<keyword evidence="9" id="KW-1185">Reference proteome</keyword>
<evidence type="ECO:0000256" key="4">
    <source>
        <dbReference type="ARBA" id="ARBA00022692"/>
    </source>
</evidence>
<comment type="similarity">
    <text evidence="2">Belongs to the chromate ion transporter (CHR) (TC 2.A.51) family.</text>
</comment>
<dbReference type="PIRSF" id="PIRSF004810">
    <property type="entry name" value="ChrA"/>
    <property type="match status" value="1"/>
</dbReference>
<gene>
    <name evidence="8" type="primary">chrA</name>
    <name evidence="8" type="ORF">KEF85_14625</name>
</gene>
<dbReference type="NCBIfam" id="TIGR00937">
    <property type="entry name" value="2A51"/>
    <property type="match status" value="1"/>
</dbReference>
<accession>A0A975MMY0</accession>
<feature type="transmembrane region" description="Helical" evidence="7">
    <location>
        <begin position="175"/>
        <end position="192"/>
    </location>
</feature>
<protein>
    <submittedName>
        <fullName evidence="8">Chromate efflux transporter</fullName>
    </submittedName>
</protein>
<feature type="transmembrane region" description="Helical" evidence="7">
    <location>
        <begin position="260"/>
        <end position="280"/>
    </location>
</feature>
<evidence type="ECO:0000256" key="6">
    <source>
        <dbReference type="ARBA" id="ARBA00023136"/>
    </source>
</evidence>
<dbReference type="Proteomes" id="UP000676649">
    <property type="component" value="Chromosome"/>
</dbReference>
<evidence type="ECO:0000256" key="7">
    <source>
        <dbReference type="SAM" id="Phobius"/>
    </source>
</evidence>
<dbReference type="AlphaFoldDB" id="A0A975MMY0"/>
<feature type="transmembrane region" description="Helical" evidence="7">
    <location>
        <begin position="309"/>
        <end position="327"/>
    </location>
</feature>
<evidence type="ECO:0000313" key="8">
    <source>
        <dbReference type="EMBL" id="QWF70545.1"/>
    </source>
</evidence>
<keyword evidence="4 7" id="KW-0812">Transmembrane</keyword>
<evidence type="ECO:0000256" key="3">
    <source>
        <dbReference type="ARBA" id="ARBA00022475"/>
    </source>
</evidence>
<sequence length="447" mass="47975">MTELETTDDKAVAPEFISFQEACRYWFKLGWVSFGGPAGQIAMMHLELVEKRRWLTQQSFLHALNYCMLLPGPEAQQLATYIGWLMHGKLGGLVAGSLFVLPSFLILLSLGWIYLSFGQLGIMSGILYGIKPAVTAIVLAAAWRLSRKILSNIGLWGMAIAAFLAIFVWHTPFPLIVLSAALLGAGAGHFYPGKLNGGATHQQKVLPIITGQRQVPAHAIFRWRSFLGTIAVGLALWLASMAGLYGLYGWDGALTQMAWFFTKAALLTFGGAYAVLPYVYQGVVEHYQWLTANQMMDALALGETTPGPLVMVLTFVGCVAGWSQAVFGPEHLFLASAAAAILVTYFTFLPSFVFILAGGPLVESSQGNLKFGAALTGISAAVCGVIVNLAVFFAVPVFWPGHIDVFALTLGAGALLALIRFQAGVIKVILGCGLAGLGHWIAGAWLF</sequence>
<dbReference type="GO" id="GO:0015109">
    <property type="term" value="F:chromate transmembrane transporter activity"/>
    <property type="evidence" value="ECO:0007669"/>
    <property type="project" value="InterPro"/>
</dbReference>
<feature type="transmembrane region" description="Helical" evidence="7">
    <location>
        <begin position="120"/>
        <end position="142"/>
    </location>
</feature>
<feature type="transmembrane region" description="Helical" evidence="7">
    <location>
        <begin position="333"/>
        <end position="359"/>
    </location>
</feature>
<evidence type="ECO:0000256" key="2">
    <source>
        <dbReference type="ARBA" id="ARBA00005262"/>
    </source>
</evidence>
<feature type="transmembrane region" description="Helical" evidence="7">
    <location>
        <begin position="90"/>
        <end position="114"/>
    </location>
</feature>
<keyword evidence="3" id="KW-1003">Cell membrane</keyword>
<keyword evidence="5 7" id="KW-1133">Transmembrane helix</keyword>
<feature type="transmembrane region" description="Helical" evidence="7">
    <location>
        <begin position="149"/>
        <end position="169"/>
    </location>
</feature>
<dbReference type="PANTHER" id="PTHR33567:SF3">
    <property type="entry name" value="CHROMATE ION TRANSPORTER (EUROFUNG)"/>
    <property type="match status" value="1"/>
</dbReference>
<feature type="transmembrane region" description="Helical" evidence="7">
    <location>
        <begin position="405"/>
        <end position="421"/>
    </location>
</feature>
<dbReference type="KEGG" id="mpad:KEF85_14625"/>
<dbReference type="InterPro" id="IPR003370">
    <property type="entry name" value="Chromate_transpt"/>
</dbReference>
<feature type="transmembrane region" description="Helical" evidence="7">
    <location>
        <begin position="428"/>
        <end position="446"/>
    </location>
</feature>
<dbReference type="RefSeq" id="WP_215581828.1">
    <property type="nucleotide sequence ID" value="NZ_CP073754.1"/>
</dbReference>
<proteinExistence type="inferred from homology"/>
<dbReference type="EMBL" id="CP073754">
    <property type="protein sequence ID" value="QWF70545.1"/>
    <property type="molecule type" value="Genomic_DNA"/>
</dbReference>
<reference evidence="8" key="1">
    <citation type="submission" date="2021-04" db="EMBL/GenBank/DDBJ databases">
        <title>Draft genome sequence data of methanotrophic Methylovulum sp. strain S1L and Methylomonas sp. strain S2AM isolated from boreal lake water columns.</title>
        <authorList>
            <person name="Rissanen A.J."/>
            <person name="Mangayil R."/>
            <person name="Svenning M.M."/>
            <person name="Khanongnuch R."/>
        </authorList>
    </citation>
    <scope>NUCLEOTIDE SEQUENCE</scope>
    <source>
        <strain evidence="8">S2AM</strain>
    </source>
</reference>
<dbReference type="PANTHER" id="PTHR33567">
    <property type="entry name" value="CHROMATE ION TRANSPORTER (EUROFUNG)"/>
    <property type="match status" value="1"/>
</dbReference>
<evidence type="ECO:0000313" key="9">
    <source>
        <dbReference type="Proteomes" id="UP000676649"/>
    </source>
</evidence>